<feature type="transmembrane region" description="Helical" evidence="1">
    <location>
        <begin position="60"/>
        <end position="79"/>
    </location>
</feature>
<feature type="transmembrane region" description="Helical" evidence="1">
    <location>
        <begin position="14"/>
        <end position="39"/>
    </location>
</feature>
<keyword evidence="1" id="KW-1133">Transmembrane helix</keyword>
<evidence type="ECO:0000313" key="2">
    <source>
        <dbReference type="EMBL" id="CAE8647329.1"/>
    </source>
</evidence>
<dbReference type="EMBL" id="CAJNNW010005347">
    <property type="protein sequence ID" value="CAE8647329.1"/>
    <property type="molecule type" value="Genomic_DNA"/>
</dbReference>
<protein>
    <submittedName>
        <fullName evidence="2">Uncharacterized protein</fullName>
    </submittedName>
</protein>
<name>A0A813IBI5_POLGL</name>
<reference evidence="2" key="1">
    <citation type="submission" date="2021-02" db="EMBL/GenBank/DDBJ databases">
        <authorList>
            <person name="Dougan E. K."/>
            <person name="Rhodes N."/>
            <person name="Thang M."/>
            <person name="Chan C."/>
        </authorList>
    </citation>
    <scope>NUCLEOTIDE SEQUENCE</scope>
</reference>
<gene>
    <name evidence="2" type="ORF">PGLA2088_LOCUS5582</name>
</gene>
<dbReference type="Proteomes" id="UP000626109">
    <property type="component" value="Unassembled WGS sequence"/>
</dbReference>
<evidence type="ECO:0000256" key="1">
    <source>
        <dbReference type="SAM" id="Phobius"/>
    </source>
</evidence>
<organism evidence="2 3">
    <name type="scientific">Polarella glacialis</name>
    <name type="common">Dinoflagellate</name>
    <dbReference type="NCBI Taxonomy" id="89957"/>
    <lineage>
        <taxon>Eukaryota</taxon>
        <taxon>Sar</taxon>
        <taxon>Alveolata</taxon>
        <taxon>Dinophyceae</taxon>
        <taxon>Suessiales</taxon>
        <taxon>Suessiaceae</taxon>
        <taxon>Polarella</taxon>
    </lineage>
</organism>
<dbReference type="AlphaFoldDB" id="A0A813IBI5"/>
<keyword evidence="1" id="KW-0472">Membrane</keyword>
<evidence type="ECO:0000313" key="3">
    <source>
        <dbReference type="Proteomes" id="UP000626109"/>
    </source>
</evidence>
<keyword evidence="1" id="KW-0812">Transmembrane</keyword>
<accession>A0A813IBI5</accession>
<comment type="caution">
    <text evidence="2">The sequence shown here is derived from an EMBL/GenBank/DDBJ whole genome shotgun (WGS) entry which is preliminary data.</text>
</comment>
<sequence length="237" mass="26013">CANLALAWLDVAGLMRGTICSLQLVGAMAPFLACSSIVAAERRFPDGRGQLMPANKYGPVSACFFITVVWLEGLLHLAWPSRDLSHLPKRYRAVLFLDVFAIADDAIKGVESKTPKEVPVATPLLREDSAAISPEEAAAELLALVISNPHLTRLATYQRVSFAFAELERLKRQLVVWRKALNGEARRRAEQRGDPGGDRDALELSAAQRVLVASAAYFYDLEERQFAWGSVTRASSC</sequence>
<proteinExistence type="predicted"/>
<feature type="non-terminal residue" evidence="2">
    <location>
        <position position="1"/>
    </location>
</feature>